<feature type="transmembrane region" description="Helical" evidence="1">
    <location>
        <begin position="217"/>
        <end position="237"/>
    </location>
</feature>
<proteinExistence type="predicted"/>
<name>A0A941DBG5_9BURK</name>
<feature type="transmembrane region" description="Helical" evidence="1">
    <location>
        <begin position="171"/>
        <end position="189"/>
    </location>
</feature>
<dbReference type="AlphaFoldDB" id="A0A941DBG5"/>
<dbReference type="EMBL" id="JAGSPM010000001">
    <property type="protein sequence ID" value="MBR7745006.1"/>
    <property type="molecule type" value="Genomic_DNA"/>
</dbReference>
<keyword evidence="3" id="KW-1185">Reference proteome</keyword>
<feature type="transmembrane region" description="Helical" evidence="1">
    <location>
        <begin position="17"/>
        <end position="38"/>
    </location>
</feature>
<keyword evidence="1" id="KW-0472">Membrane</keyword>
<accession>A0A941DBG5</accession>
<protein>
    <submittedName>
        <fullName evidence="2">ABC transporter permease</fullName>
    </submittedName>
</protein>
<dbReference type="Pfam" id="PF12730">
    <property type="entry name" value="ABC2_membrane_4"/>
    <property type="match status" value="1"/>
</dbReference>
<evidence type="ECO:0000313" key="2">
    <source>
        <dbReference type="EMBL" id="MBR7745006.1"/>
    </source>
</evidence>
<evidence type="ECO:0000313" key="3">
    <source>
        <dbReference type="Proteomes" id="UP000680158"/>
    </source>
</evidence>
<keyword evidence="1" id="KW-0812">Transmembrane</keyword>
<gene>
    <name evidence="2" type="ORF">KDM92_00315</name>
</gene>
<comment type="caution">
    <text evidence="2">The sequence shown here is derived from an EMBL/GenBank/DDBJ whole genome shotgun (WGS) entry which is preliminary data.</text>
</comment>
<feature type="transmembrane region" description="Helical" evidence="1">
    <location>
        <begin position="98"/>
        <end position="131"/>
    </location>
</feature>
<sequence>MIIQLIRVELLKVKRSLALLMMLACPLMVALLCFGLQLKTYKTGLIRWDMYWAGSTAIWGYFMFPLYLALITGLLNGNEHRNSTWRLMLTLPIQSRQLFLAKFVLAAVFMLGANLALLFMNSCAIYVFGLLGFSISQAFKFDFVRFMLFANLSALPILVFQHWISWRVQNIVAPLAVGVIGTMGIVQIGQSENWIYYPWSYVMTALNASSADVRHQAIILASTLAVCALGILTFWVGRRGVEFE</sequence>
<feature type="transmembrane region" description="Helical" evidence="1">
    <location>
        <begin position="143"/>
        <end position="164"/>
    </location>
</feature>
<keyword evidence="1" id="KW-1133">Transmembrane helix</keyword>
<organism evidence="2 3">
    <name type="scientific">Undibacterium baiyunense</name>
    <dbReference type="NCBI Taxonomy" id="2828731"/>
    <lineage>
        <taxon>Bacteria</taxon>
        <taxon>Pseudomonadati</taxon>
        <taxon>Pseudomonadota</taxon>
        <taxon>Betaproteobacteria</taxon>
        <taxon>Burkholderiales</taxon>
        <taxon>Oxalobacteraceae</taxon>
        <taxon>Undibacterium</taxon>
    </lineage>
</organism>
<feature type="transmembrane region" description="Helical" evidence="1">
    <location>
        <begin position="58"/>
        <end position="77"/>
    </location>
</feature>
<evidence type="ECO:0000256" key="1">
    <source>
        <dbReference type="SAM" id="Phobius"/>
    </source>
</evidence>
<reference evidence="2 3" key="1">
    <citation type="submission" date="2021-04" db="EMBL/GenBank/DDBJ databases">
        <title>novel species isolated from subtropical streams in China.</title>
        <authorList>
            <person name="Lu H."/>
        </authorList>
    </citation>
    <scope>NUCLEOTIDE SEQUENCE [LARGE SCALE GENOMIC DNA]</scope>
    <source>
        <strain evidence="2 3">BYS107W</strain>
    </source>
</reference>
<dbReference type="CDD" id="cd21809">
    <property type="entry name" value="ABC-2_lan_permease-like"/>
    <property type="match status" value="1"/>
</dbReference>
<dbReference type="RefSeq" id="WP_212682497.1">
    <property type="nucleotide sequence ID" value="NZ_JAGSPM010000001.1"/>
</dbReference>
<dbReference type="Proteomes" id="UP000680158">
    <property type="component" value="Unassembled WGS sequence"/>
</dbReference>